<protein>
    <submittedName>
        <fullName evidence="2">Uncharacterized protein</fullName>
    </submittedName>
</protein>
<proteinExistence type="predicted"/>
<gene>
    <name evidence="2" type="ORF">AVDCRST_MAG25-2595</name>
</gene>
<accession>A0A6J4RUX8</accession>
<feature type="region of interest" description="Disordered" evidence="1">
    <location>
        <begin position="1"/>
        <end position="40"/>
    </location>
</feature>
<evidence type="ECO:0000313" key="2">
    <source>
        <dbReference type="EMBL" id="CAA9478292.1"/>
    </source>
</evidence>
<organism evidence="2">
    <name type="scientific">uncultured Rubrobacteraceae bacterium</name>
    <dbReference type="NCBI Taxonomy" id="349277"/>
    <lineage>
        <taxon>Bacteria</taxon>
        <taxon>Bacillati</taxon>
        <taxon>Actinomycetota</taxon>
        <taxon>Rubrobacteria</taxon>
        <taxon>Rubrobacterales</taxon>
        <taxon>Rubrobacteraceae</taxon>
        <taxon>environmental samples</taxon>
    </lineage>
</organism>
<sequence length="40" mass="4539">VPDTKRKRGGLERGDDDPCSAYGCRHRRGRGPGYRRLPNL</sequence>
<feature type="non-terminal residue" evidence="2">
    <location>
        <position position="40"/>
    </location>
</feature>
<name>A0A6J4RUX8_9ACTN</name>
<evidence type="ECO:0000256" key="1">
    <source>
        <dbReference type="SAM" id="MobiDB-lite"/>
    </source>
</evidence>
<reference evidence="2" key="1">
    <citation type="submission" date="2020-02" db="EMBL/GenBank/DDBJ databases">
        <authorList>
            <person name="Meier V. D."/>
        </authorList>
    </citation>
    <scope>NUCLEOTIDE SEQUENCE</scope>
    <source>
        <strain evidence="2">AVDCRST_MAG25</strain>
    </source>
</reference>
<feature type="non-terminal residue" evidence="2">
    <location>
        <position position="1"/>
    </location>
</feature>
<dbReference type="AlphaFoldDB" id="A0A6J4RUX8"/>
<dbReference type="EMBL" id="CADCVI010000169">
    <property type="protein sequence ID" value="CAA9478292.1"/>
    <property type="molecule type" value="Genomic_DNA"/>
</dbReference>